<evidence type="ECO:0000313" key="5">
    <source>
        <dbReference type="Proteomes" id="UP000589351"/>
    </source>
</evidence>
<dbReference type="EMBL" id="CAJEWD010000008">
    <property type="protein sequence ID" value="CAD2078453.1"/>
    <property type="molecule type" value="Genomic_DNA"/>
</dbReference>
<dbReference type="InterPro" id="IPR051012">
    <property type="entry name" value="CellSynth/LPSAsmb/PSIAsmb"/>
</dbReference>
<dbReference type="PROSITE" id="PS50005">
    <property type="entry name" value="TPR"/>
    <property type="match status" value="1"/>
</dbReference>
<dbReference type="AlphaFoldDB" id="A0A6V7RJV4"/>
<evidence type="ECO:0000256" key="2">
    <source>
        <dbReference type="ARBA" id="ARBA00022803"/>
    </source>
</evidence>
<keyword evidence="5" id="KW-1185">Reference proteome</keyword>
<dbReference type="RefSeq" id="WP_185125878.1">
    <property type="nucleotide sequence ID" value="NZ_CAJEWD010000008.1"/>
</dbReference>
<dbReference type="SUPFAM" id="SSF48452">
    <property type="entry name" value="TPR-like"/>
    <property type="match status" value="1"/>
</dbReference>
<evidence type="ECO:0000256" key="3">
    <source>
        <dbReference type="PROSITE-ProRule" id="PRU00339"/>
    </source>
</evidence>
<proteinExistence type="predicted"/>
<feature type="repeat" description="TPR" evidence="3">
    <location>
        <begin position="65"/>
        <end position="98"/>
    </location>
</feature>
<dbReference type="InterPro" id="IPR011990">
    <property type="entry name" value="TPR-like_helical_dom_sf"/>
</dbReference>
<accession>A0A6V7RJV4</accession>
<dbReference type="InterPro" id="IPR019734">
    <property type="entry name" value="TPR_rpt"/>
</dbReference>
<evidence type="ECO:0000256" key="1">
    <source>
        <dbReference type="ARBA" id="ARBA00022737"/>
    </source>
</evidence>
<protein>
    <submittedName>
        <fullName evidence="4">TPR repeat-containing protein YrrB</fullName>
    </submittedName>
</protein>
<reference evidence="4 5" key="1">
    <citation type="submission" date="2020-07" db="EMBL/GenBank/DDBJ databases">
        <authorList>
            <person name="Criscuolo A."/>
        </authorList>
    </citation>
    <scope>NUCLEOTIDE SEQUENCE [LARGE SCALE GENOMIC DNA]</scope>
    <source>
        <strain evidence="4">CIP111649</strain>
    </source>
</reference>
<dbReference type="Gene3D" id="1.25.40.10">
    <property type="entry name" value="Tetratricopeptide repeat domain"/>
    <property type="match status" value="2"/>
</dbReference>
<dbReference type="SMART" id="SM00028">
    <property type="entry name" value="TPR"/>
    <property type="match status" value="4"/>
</dbReference>
<dbReference type="PANTHER" id="PTHR45586">
    <property type="entry name" value="TPR REPEAT-CONTAINING PROTEIN PA4667"/>
    <property type="match status" value="1"/>
</dbReference>
<keyword evidence="1" id="KW-0677">Repeat</keyword>
<gene>
    <name evidence="4" type="primary">yrrB</name>
    <name evidence="4" type="ORF">JEODO184_01375</name>
</gene>
<dbReference type="Pfam" id="PF13429">
    <property type="entry name" value="TPR_15"/>
    <property type="match status" value="1"/>
</dbReference>
<keyword evidence="2 3" id="KW-0802">TPR repeat</keyword>
<dbReference type="PANTHER" id="PTHR45586:SF1">
    <property type="entry name" value="LIPOPOLYSACCHARIDE ASSEMBLY PROTEIN B"/>
    <property type="match status" value="1"/>
</dbReference>
<evidence type="ECO:0000313" key="4">
    <source>
        <dbReference type="EMBL" id="CAD2078453.1"/>
    </source>
</evidence>
<dbReference type="Proteomes" id="UP000589351">
    <property type="component" value="Unassembled WGS sequence"/>
</dbReference>
<name>A0A6V7RJV4_9STAP</name>
<sequence>MFKYKEYIETGDYEKALSEIFEAIERDKDNETHYINGALVLSRLGKIEEAERFLQKAISIEQNSFSALYTLGNLYFDNERFTEAKKIYLAAYGLKPEDSDLNFMLAQVFQNLGEATMSVPFFETALKNSPDDVELLFQYGLTLCQLEQYEPAVKLLKKVTKMTDHADAEYNLGLALYMLTEDKSLAIQHFKRASQLKNDHHLANHALKKFKDLE</sequence>
<comment type="caution">
    <text evidence="4">The sequence shown here is derived from an EMBL/GenBank/DDBJ whole genome shotgun (WGS) entry which is preliminary data.</text>
</comment>
<organism evidence="4 5">
    <name type="scientific">Jeotgalicoccus meleagridis</name>
    <dbReference type="NCBI Taxonomy" id="2759181"/>
    <lineage>
        <taxon>Bacteria</taxon>
        <taxon>Bacillati</taxon>
        <taxon>Bacillota</taxon>
        <taxon>Bacilli</taxon>
        <taxon>Bacillales</taxon>
        <taxon>Staphylococcaceae</taxon>
        <taxon>Jeotgalicoccus</taxon>
    </lineage>
</organism>